<evidence type="ECO:0000259" key="2">
    <source>
        <dbReference type="Pfam" id="PF00487"/>
    </source>
</evidence>
<dbReference type="OrthoDB" id="1461976at2759"/>
<proteinExistence type="predicted"/>
<dbReference type="Pfam" id="PF00487">
    <property type="entry name" value="FA_desaturase"/>
    <property type="match status" value="1"/>
</dbReference>
<feature type="transmembrane region" description="Helical" evidence="1">
    <location>
        <begin position="86"/>
        <end position="109"/>
    </location>
</feature>
<keyword evidence="1" id="KW-0812">Transmembrane</keyword>
<protein>
    <recommendedName>
        <fullName evidence="2">Fatty acid desaturase domain-containing protein</fullName>
    </recommendedName>
</protein>
<name>A0A0C9UUF7_SPHS4</name>
<dbReference type="AlphaFoldDB" id="A0A0C9UUF7"/>
<evidence type="ECO:0000313" key="4">
    <source>
        <dbReference type="Proteomes" id="UP000054279"/>
    </source>
</evidence>
<reference evidence="3 4" key="1">
    <citation type="submission" date="2014-06" db="EMBL/GenBank/DDBJ databases">
        <title>Evolutionary Origins and Diversification of the Mycorrhizal Mutualists.</title>
        <authorList>
            <consortium name="DOE Joint Genome Institute"/>
            <consortium name="Mycorrhizal Genomics Consortium"/>
            <person name="Kohler A."/>
            <person name="Kuo A."/>
            <person name="Nagy L.G."/>
            <person name="Floudas D."/>
            <person name="Copeland A."/>
            <person name="Barry K.W."/>
            <person name="Cichocki N."/>
            <person name="Veneault-Fourrey C."/>
            <person name="LaButti K."/>
            <person name="Lindquist E.A."/>
            <person name="Lipzen A."/>
            <person name="Lundell T."/>
            <person name="Morin E."/>
            <person name="Murat C."/>
            <person name="Riley R."/>
            <person name="Ohm R."/>
            <person name="Sun H."/>
            <person name="Tunlid A."/>
            <person name="Henrissat B."/>
            <person name="Grigoriev I.V."/>
            <person name="Hibbett D.S."/>
            <person name="Martin F."/>
        </authorList>
    </citation>
    <scope>NUCLEOTIDE SEQUENCE [LARGE SCALE GENOMIC DNA]</scope>
    <source>
        <strain evidence="3 4">SS14</strain>
    </source>
</reference>
<dbReference type="Proteomes" id="UP000054279">
    <property type="component" value="Unassembled WGS sequence"/>
</dbReference>
<organism evidence="3 4">
    <name type="scientific">Sphaerobolus stellatus (strain SS14)</name>
    <dbReference type="NCBI Taxonomy" id="990650"/>
    <lineage>
        <taxon>Eukaryota</taxon>
        <taxon>Fungi</taxon>
        <taxon>Dikarya</taxon>
        <taxon>Basidiomycota</taxon>
        <taxon>Agaricomycotina</taxon>
        <taxon>Agaricomycetes</taxon>
        <taxon>Phallomycetidae</taxon>
        <taxon>Geastrales</taxon>
        <taxon>Sphaerobolaceae</taxon>
        <taxon>Sphaerobolus</taxon>
    </lineage>
</organism>
<sequence>MELRTLLSDSPEYEERRKRRFSPPTFTLKELKDAVPKEAFGRNTFKGVYYIIRHLTIAGIFFWLASHIDTVTALLNSKEYPALSKLSYWGLWMTYWFFQSLSGGAFWTLGHEAGHGTLSPYPWVNNLLGFGIHTIIMVPYYSWRWTHRMHHKGTASLEKDENYVPRTRSDFKLPPAEKATKIDYHELFGDVPLYTLTRLIFMTLLGFQVYMMTNVLGNTKYPSGTNHINPFSPLFKREHWHHILLSDVAICFVIGVLTKLGQVHGFNAVFKYYLIPYLLANHWVVILTYIQHTDPTLPHYRKGQWSFVRGSLATVDRPLLGWLGRFFLHNISHDHTAHHLFTTVPFYNLPLITKAIKPILKEHYSYDSTYTYYALWRSLTQCCFVEDAGDVLFYKNGNGELLREVEMEIRVDSETNSASAID</sequence>
<feature type="transmembrane region" description="Helical" evidence="1">
    <location>
        <begin position="47"/>
        <end position="65"/>
    </location>
</feature>
<accession>A0A0C9UUF7</accession>
<feature type="transmembrane region" description="Helical" evidence="1">
    <location>
        <begin position="121"/>
        <end position="143"/>
    </location>
</feature>
<dbReference type="InterPro" id="IPR012171">
    <property type="entry name" value="Fatty_acid_desaturase"/>
</dbReference>
<dbReference type="GO" id="GO:0006629">
    <property type="term" value="P:lipid metabolic process"/>
    <property type="evidence" value="ECO:0007669"/>
    <property type="project" value="InterPro"/>
</dbReference>
<feature type="transmembrane region" description="Helical" evidence="1">
    <location>
        <begin position="191"/>
        <end position="211"/>
    </location>
</feature>
<keyword evidence="1" id="KW-0472">Membrane</keyword>
<evidence type="ECO:0000313" key="3">
    <source>
        <dbReference type="EMBL" id="KIJ38494.1"/>
    </source>
</evidence>
<dbReference type="HOGENOM" id="CLU_033094_0_0_1"/>
<evidence type="ECO:0000256" key="1">
    <source>
        <dbReference type="SAM" id="Phobius"/>
    </source>
</evidence>
<feature type="domain" description="Fatty acid desaturase" evidence="2">
    <location>
        <begin position="92"/>
        <end position="367"/>
    </location>
</feature>
<gene>
    <name evidence="3" type="ORF">M422DRAFT_33273</name>
</gene>
<keyword evidence="1" id="KW-1133">Transmembrane helix</keyword>
<feature type="transmembrane region" description="Helical" evidence="1">
    <location>
        <begin position="272"/>
        <end position="290"/>
    </location>
</feature>
<dbReference type="GO" id="GO:0016491">
    <property type="term" value="F:oxidoreductase activity"/>
    <property type="evidence" value="ECO:0007669"/>
    <property type="project" value="InterPro"/>
</dbReference>
<dbReference type="CDD" id="cd03507">
    <property type="entry name" value="Delta12-FADS-like"/>
    <property type="match status" value="1"/>
</dbReference>
<dbReference type="PANTHER" id="PTHR32100">
    <property type="entry name" value="OMEGA-6 FATTY ACID DESATURASE, CHLOROPLASTIC"/>
    <property type="match status" value="1"/>
</dbReference>
<keyword evidence="4" id="KW-1185">Reference proteome</keyword>
<dbReference type="InterPro" id="IPR005804">
    <property type="entry name" value="FA_desaturase_dom"/>
</dbReference>
<feature type="transmembrane region" description="Helical" evidence="1">
    <location>
        <begin position="240"/>
        <end position="260"/>
    </location>
</feature>
<dbReference type="EMBL" id="KN837160">
    <property type="protein sequence ID" value="KIJ38494.1"/>
    <property type="molecule type" value="Genomic_DNA"/>
</dbReference>